<proteinExistence type="predicted"/>
<evidence type="ECO:0000313" key="1">
    <source>
        <dbReference type="EMBL" id="KAI3754017.1"/>
    </source>
</evidence>
<organism evidence="1 2">
    <name type="scientific">Cichorium intybus</name>
    <name type="common">Chicory</name>
    <dbReference type="NCBI Taxonomy" id="13427"/>
    <lineage>
        <taxon>Eukaryota</taxon>
        <taxon>Viridiplantae</taxon>
        <taxon>Streptophyta</taxon>
        <taxon>Embryophyta</taxon>
        <taxon>Tracheophyta</taxon>
        <taxon>Spermatophyta</taxon>
        <taxon>Magnoliopsida</taxon>
        <taxon>eudicotyledons</taxon>
        <taxon>Gunneridae</taxon>
        <taxon>Pentapetalae</taxon>
        <taxon>asterids</taxon>
        <taxon>campanulids</taxon>
        <taxon>Asterales</taxon>
        <taxon>Asteraceae</taxon>
        <taxon>Cichorioideae</taxon>
        <taxon>Cichorieae</taxon>
        <taxon>Cichoriinae</taxon>
        <taxon>Cichorium</taxon>
    </lineage>
</organism>
<protein>
    <submittedName>
        <fullName evidence="1">Uncharacterized protein</fullName>
    </submittedName>
</protein>
<reference evidence="1 2" key="2">
    <citation type="journal article" date="2022" name="Mol. Ecol. Resour.">
        <title>The genomes of chicory, endive, great burdock and yacon provide insights into Asteraceae paleo-polyploidization history and plant inulin production.</title>
        <authorList>
            <person name="Fan W."/>
            <person name="Wang S."/>
            <person name="Wang H."/>
            <person name="Wang A."/>
            <person name="Jiang F."/>
            <person name="Liu H."/>
            <person name="Zhao H."/>
            <person name="Xu D."/>
            <person name="Zhang Y."/>
        </authorList>
    </citation>
    <scope>NUCLEOTIDE SEQUENCE [LARGE SCALE GENOMIC DNA]</scope>
    <source>
        <strain evidence="2">cv. Punajuju</strain>
        <tissue evidence="1">Leaves</tissue>
    </source>
</reference>
<sequence length="87" mass="9753">MVDPQLKLTGHSTKLDHSAILNLQCGAALVHLLGLLLLLSHFACILMELSYPNPSKIIKLYCIVVHCTSAPIKYKYARYGNPNYKNR</sequence>
<evidence type="ECO:0000313" key="2">
    <source>
        <dbReference type="Proteomes" id="UP001055811"/>
    </source>
</evidence>
<dbReference type="Proteomes" id="UP001055811">
    <property type="component" value="Linkage Group LG04"/>
</dbReference>
<keyword evidence="2" id="KW-1185">Reference proteome</keyword>
<accession>A0ACB9E6B3</accession>
<comment type="caution">
    <text evidence="1">The sequence shown here is derived from an EMBL/GenBank/DDBJ whole genome shotgun (WGS) entry which is preliminary data.</text>
</comment>
<reference evidence="2" key="1">
    <citation type="journal article" date="2022" name="Mol. Ecol. Resour.">
        <title>The genomes of chicory, endive, great burdock and yacon provide insights into Asteraceae palaeo-polyploidization history and plant inulin production.</title>
        <authorList>
            <person name="Fan W."/>
            <person name="Wang S."/>
            <person name="Wang H."/>
            <person name="Wang A."/>
            <person name="Jiang F."/>
            <person name="Liu H."/>
            <person name="Zhao H."/>
            <person name="Xu D."/>
            <person name="Zhang Y."/>
        </authorList>
    </citation>
    <scope>NUCLEOTIDE SEQUENCE [LARGE SCALE GENOMIC DNA]</scope>
    <source>
        <strain evidence="2">cv. Punajuju</strain>
    </source>
</reference>
<dbReference type="EMBL" id="CM042012">
    <property type="protein sequence ID" value="KAI3754017.1"/>
    <property type="molecule type" value="Genomic_DNA"/>
</dbReference>
<gene>
    <name evidence="1" type="ORF">L2E82_26103</name>
</gene>
<name>A0ACB9E6B3_CICIN</name>